<feature type="region of interest" description="Disordered" evidence="1">
    <location>
        <begin position="1"/>
        <end position="38"/>
    </location>
</feature>
<keyword evidence="3" id="KW-1185">Reference proteome</keyword>
<sequence length="169" mass="19117">MSVPPNNTGSSDKEATNHDASLAQPQAPSNPTDTSTKITFWDISLRQDPPPLARPDTSVFDGEKTEKIILGGTGKDDFKIECKNQEEVDQAFQQLLDLLNWTDVEVERFSRTGLFKTKEEFIEVSLPILRHMGYDKIPTIEEKRALFATFPARTGAEIDDIMEEYSYLF</sequence>
<feature type="compositionally biased region" description="Polar residues" evidence="1">
    <location>
        <begin position="23"/>
        <end position="38"/>
    </location>
</feature>
<dbReference type="EMBL" id="ML119695">
    <property type="protein sequence ID" value="RPA79721.1"/>
    <property type="molecule type" value="Genomic_DNA"/>
</dbReference>
<reference evidence="2 3" key="1">
    <citation type="journal article" date="2018" name="Nat. Ecol. Evol.">
        <title>Pezizomycetes genomes reveal the molecular basis of ectomycorrhizal truffle lifestyle.</title>
        <authorList>
            <person name="Murat C."/>
            <person name="Payen T."/>
            <person name="Noel B."/>
            <person name="Kuo A."/>
            <person name="Morin E."/>
            <person name="Chen J."/>
            <person name="Kohler A."/>
            <person name="Krizsan K."/>
            <person name="Balestrini R."/>
            <person name="Da Silva C."/>
            <person name="Montanini B."/>
            <person name="Hainaut M."/>
            <person name="Levati E."/>
            <person name="Barry K.W."/>
            <person name="Belfiori B."/>
            <person name="Cichocki N."/>
            <person name="Clum A."/>
            <person name="Dockter R.B."/>
            <person name="Fauchery L."/>
            <person name="Guy J."/>
            <person name="Iotti M."/>
            <person name="Le Tacon F."/>
            <person name="Lindquist E.A."/>
            <person name="Lipzen A."/>
            <person name="Malagnac F."/>
            <person name="Mello A."/>
            <person name="Molinier V."/>
            <person name="Miyauchi S."/>
            <person name="Poulain J."/>
            <person name="Riccioni C."/>
            <person name="Rubini A."/>
            <person name="Sitrit Y."/>
            <person name="Splivallo R."/>
            <person name="Traeger S."/>
            <person name="Wang M."/>
            <person name="Zifcakova L."/>
            <person name="Wipf D."/>
            <person name="Zambonelli A."/>
            <person name="Paolocci F."/>
            <person name="Nowrousian M."/>
            <person name="Ottonello S."/>
            <person name="Baldrian P."/>
            <person name="Spatafora J.W."/>
            <person name="Henrissat B."/>
            <person name="Nagy L.G."/>
            <person name="Aury J.M."/>
            <person name="Wincker P."/>
            <person name="Grigoriev I.V."/>
            <person name="Bonfante P."/>
            <person name="Martin F.M."/>
        </authorList>
    </citation>
    <scope>NUCLEOTIDE SEQUENCE [LARGE SCALE GENOMIC DNA]</scope>
    <source>
        <strain evidence="2 3">RN42</strain>
    </source>
</reference>
<proteinExistence type="predicted"/>
<name>A0A3N4I6C7_ASCIM</name>
<gene>
    <name evidence="2" type="ORF">BJ508DRAFT_347920</name>
</gene>
<evidence type="ECO:0000313" key="2">
    <source>
        <dbReference type="EMBL" id="RPA79721.1"/>
    </source>
</evidence>
<accession>A0A3N4I6C7</accession>
<organism evidence="2 3">
    <name type="scientific">Ascobolus immersus RN42</name>
    <dbReference type="NCBI Taxonomy" id="1160509"/>
    <lineage>
        <taxon>Eukaryota</taxon>
        <taxon>Fungi</taxon>
        <taxon>Dikarya</taxon>
        <taxon>Ascomycota</taxon>
        <taxon>Pezizomycotina</taxon>
        <taxon>Pezizomycetes</taxon>
        <taxon>Pezizales</taxon>
        <taxon>Ascobolaceae</taxon>
        <taxon>Ascobolus</taxon>
    </lineage>
</organism>
<evidence type="ECO:0000313" key="3">
    <source>
        <dbReference type="Proteomes" id="UP000275078"/>
    </source>
</evidence>
<dbReference type="Proteomes" id="UP000275078">
    <property type="component" value="Unassembled WGS sequence"/>
</dbReference>
<feature type="compositionally biased region" description="Polar residues" evidence="1">
    <location>
        <begin position="1"/>
        <end position="10"/>
    </location>
</feature>
<evidence type="ECO:0000256" key="1">
    <source>
        <dbReference type="SAM" id="MobiDB-lite"/>
    </source>
</evidence>
<dbReference type="AlphaFoldDB" id="A0A3N4I6C7"/>
<protein>
    <submittedName>
        <fullName evidence="2">Uncharacterized protein</fullName>
    </submittedName>
</protein>